<sequence length="218" mass="24381">MYDQWLRWCWWLLLVFVLLWTLICFVLLALQESGITSIGAFERLAVSTTGIYSEQKHCLHYTASEILLGMTPANYGFFLTRWDIGSATCSAAGSENYKHEVAEEAKDRSSLDLFAASVSLARGSIFLANDNHSFKLVYTNFLDIVLTSIESSAGLMCACLPLTKPVILRFARWLQGLHALETKDRDLDTLSQSSRSSIWGKGWFSDESGEALAEFSPV</sequence>
<dbReference type="AlphaFoldDB" id="Q0UYT6"/>
<dbReference type="Proteomes" id="UP000001055">
    <property type="component" value="Unassembled WGS sequence"/>
</dbReference>
<evidence type="ECO:0000256" key="1">
    <source>
        <dbReference type="SAM" id="Phobius"/>
    </source>
</evidence>
<feature type="transmembrane region" description="Helical" evidence="1">
    <location>
        <begin position="9"/>
        <end position="30"/>
    </location>
</feature>
<evidence type="ECO:0000313" key="2">
    <source>
        <dbReference type="EMBL" id="EAT89809.1"/>
    </source>
</evidence>
<name>Q0UYT6_PHANO</name>
<dbReference type="GeneID" id="5970522"/>
<dbReference type="KEGG" id="pno:SNOG_03078"/>
<gene>
    <name evidence="2" type="ORF">SNOG_03078</name>
</gene>
<protein>
    <submittedName>
        <fullName evidence="2">Uncharacterized protein</fullName>
    </submittedName>
</protein>
<organism evidence="2 3">
    <name type="scientific">Phaeosphaeria nodorum (strain SN15 / ATCC MYA-4574 / FGSC 10173)</name>
    <name type="common">Glume blotch fungus</name>
    <name type="synonym">Parastagonospora nodorum</name>
    <dbReference type="NCBI Taxonomy" id="321614"/>
    <lineage>
        <taxon>Eukaryota</taxon>
        <taxon>Fungi</taxon>
        <taxon>Dikarya</taxon>
        <taxon>Ascomycota</taxon>
        <taxon>Pezizomycotina</taxon>
        <taxon>Dothideomycetes</taxon>
        <taxon>Pleosporomycetidae</taxon>
        <taxon>Pleosporales</taxon>
        <taxon>Pleosporineae</taxon>
        <taxon>Phaeosphaeriaceae</taxon>
        <taxon>Parastagonospora</taxon>
    </lineage>
</organism>
<accession>Q0UYT6</accession>
<keyword evidence="1" id="KW-0472">Membrane</keyword>
<reference evidence="3" key="1">
    <citation type="journal article" date="2007" name="Plant Cell">
        <title>Dothideomycete-plant interactions illuminated by genome sequencing and EST analysis of the wheat pathogen Stagonospora nodorum.</title>
        <authorList>
            <person name="Hane J.K."/>
            <person name="Lowe R.G."/>
            <person name="Solomon P.S."/>
            <person name="Tan K.C."/>
            <person name="Schoch C.L."/>
            <person name="Spatafora J.W."/>
            <person name="Crous P.W."/>
            <person name="Kodira C."/>
            <person name="Birren B.W."/>
            <person name="Galagan J.E."/>
            <person name="Torriani S.F."/>
            <person name="McDonald B.A."/>
            <person name="Oliver R.P."/>
        </authorList>
    </citation>
    <scope>NUCLEOTIDE SEQUENCE [LARGE SCALE GENOMIC DNA]</scope>
    <source>
        <strain evidence="3">SN15 / ATCC MYA-4574 / FGSC 10173</strain>
    </source>
</reference>
<proteinExistence type="predicted"/>
<dbReference type="EMBL" id="CH445328">
    <property type="protein sequence ID" value="EAT89809.1"/>
    <property type="molecule type" value="Genomic_DNA"/>
</dbReference>
<dbReference type="RefSeq" id="XP_001793665.1">
    <property type="nucleotide sequence ID" value="XM_001793613.1"/>
</dbReference>
<keyword evidence="1" id="KW-1133">Transmembrane helix</keyword>
<keyword evidence="1" id="KW-0812">Transmembrane</keyword>
<dbReference type="InParanoid" id="Q0UYT6"/>
<evidence type="ECO:0000313" key="3">
    <source>
        <dbReference type="Proteomes" id="UP000001055"/>
    </source>
</evidence>